<evidence type="ECO:0000313" key="19">
    <source>
        <dbReference type="Proteomes" id="UP000470470"/>
    </source>
</evidence>
<dbReference type="InterPro" id="IPR050396">
    <property type="entry name" value="Glycosyltr_51/Transpeptidase"/>
</dbReference>
<dbReference type="GO" id="GO:0009252">
    <property type="term" value="P:peptidoglycan biosynthetic process"/>
    <property type="evidence" value="ECO:0007669"/>
    <property type="project" value="UniProtKB-KW"/>
</dbReference>
<keyword evidence="3" id="KW-0121">Carboxypeptidase</keyword>
<name>A0A7K3WG14_9ACTN</name>
<proteinExistence type="inferred from homology"/>
<dbReference type="GO" id="GO:0008955">
    <property type="term" value="F:peptidoglycan glycosyltransferase activity"/>
    <property type="evidence" value="ECO:0007669"/>
    <property type="project" value="UniProtKB-EC"/>
</dbReference>
<evidence type="ECO:0000313" key="18">
    <source>
        <dbReference type="EMBL" id="NEL55296.1"/>
    </source>
</evidence>
<feature type="region of interest" description="Disordered" evidence="14">
    <location>
        <begin position="1"/>
        <end position="92"/>
    </location>
</feature>
<protein>
    <submittedName>
        <fullName evidence="18">Penicillin-binding protein</fullName>
    </submittedName>
</protein>
<dbReference type="Pfam" id="PF00912">
    <property type="entry name" value="Transgly"/>
    <property type="match status" value="1"/>
</dbReference>
<dbReference type="InterPro" id="IPR001264">
    <property type="entry name" value="Glyco_trans_51"/>
</dbReference>
<evidence type="ECO:0000256" key="13">
    <source>
        <dbReference type="ARBA" id="ARBA00049902"/>
    </source>
</evidence>
<dbReference type="GO" id="GO:0071555">
    <property type="term" value="P:cell wall organization"/>
    <property type="evidence" value="ECO:0007669"/>
    <property type="project" value="UniProtKB-KW"/>
</dbReference>
<feature type="domain" description="Penicillin-binding protein transpeptidase" evidence="16">
    <location>
        <begin position="417"/>
        <end position="695"/>
    </location>
</feature>
<evidence type="ECO:0000256" key="15">
    <source>
        <dbReference type="SAM" id="Phobius"/>
    </source>
</evidence>
<keyword evidence="4" id="KW-0645">Protease</keyword>
<dbReference type="FunFam" id="1.10.3810.10:FF:000001">
    <property type="entry name" value="Penicillin-binding protein 1A"/>
    <property type="match status" value="1"/>
</dbReference>
<feature type="region of interest" description="Disordered" evidence="14">
    <location>
        <begin position="722"/>
        <end position="833"/>
    </location>
</feature>
<keyword evidence="9" id="KW-0573">Peptidoglycan synthesis</keyword>
<feature type="region of interest" description="Disordered" evidence="14">
    <location>
        <begin position="471"/>
        <end position="491"/>
    </location>
</feature>
<dbReference type="Gene3D" id="1.10.3810.10">
    <property type="entry name" value="Biosynthetic peptidoglycan transglycosylase-like"/>
    <property type="match status" value="1"/>
</dbReference>
<keyword evidence="15" id="KW-0472">Membrane</keyword>
<keyword evidence="19" id="KW-1185">Reference proteome</keyword>
<dbReference type="SUPFAM" id="SSF56601">
    <property type="entry name" value="beta-lactamase/transpeptidase-like"/>
    <property type="match status" value="1"/>
</dbReference>
<dbReference type="PANTHER" id="PTHR32282:SF34">
    <property type="entry name" value="PENICILLIN-BINDING PROTEIN 1A"/>
    <property type="match status" value="1"/>
</dbReference>
<dbReference type="InterPro" id="IPR012338">
    <property type="entry name" value="Beta-lactam/transpept-like"/>
</dbReference>
<keyword evidence="11" id="KW-0961">Cell wall biogenesis/degradation</keyword>
<evidence type="ECO:0000256" key="11">
    <source>
        <dbReference type="ARBA" id="ARBA00023316"/>
    </source>
</evidence>
<evidence type="ECO:0000259" key="16">
    <source>
        <dbReference type="Pfam" id="PF00905"/>
    </source>
</evidence>
<evidence type="ECO:0000256" key="6">
    <source>
        <dbReference type="ARBA" id="ARBA00022679"/>
    </source>
</evidence>
<dbReference type="Pfam" id="PF00905">
    <property type="entry name" value="Transpeptidase"/>
    <property type="match status" value="1"/>
</dbReference>
<evidence type="ECO:0000256" key="2">
    <source>
        <dbReference type="ARBA" id="ARBA00007739"/>
    </source>
</evidence>
<feature type="compositionally biased region" description="Low complexity" evidence="14">
    <location>
        <begin position="37"/>
        <end position="60"/>
    </location>
</feature>
<keyword evidence="15" id="KW-0812">Transmembrane</keyword>
<keyword evidence="10" id="KW-0511">Multifunctional enzyme</keyword>
<evidence type="ECO:0000256" key="9">
    <source>
        <dbReference type="ARBA" id="ARBA00022984"/>
    </source>
</evidence>
<feature type="compositionally biased region" description="Low complexity" evidence="14">
    <location>
        <begin position="67"/>
        <end position="79"/>
    </location>
</feature>
<dbReference type="GO" id="GO:0006508">
    <property type="term" value="P:proteolysis"/>
    <property type="evidence" value="ECO:0007669"/>
    <property type="project" value="UniProtKB-KW"/>
</dbReference>
<comment type="catalytic activity">
    <reaction evidence="12">
        <text>Preferential cleavage: (Ac)2-L-Lys-D-Ala-|-D-Ala. Also transpeptidation of peptidyl-alanyl moieties that are N-acyl substituents of D-alanine.</text>
        <dbReference type="EC" id="3.4.16.4"/>
    </reaction>
</comment>
<dbReference type="AlphaFoldDB" id="A0A7K3WG14"/>
<feature type="compositionally biased region" description="Low complexity" evidence="14">
    <location>
        <begin position="743"/>
        <end position="784"/>
    </location>
</feature>
<feature type="transmembrane region" description="Helical" evidence="15">
    <location>
        <begin position="100"/>
        <end position="121"/>
    </location>
</feature>
<feature type="compositionally biased region" description="Pro residues" evidence="14">
    <location>
        <begin position="809"/>
        <end position="819"/>
    </location>
</feature>
<feature type="compositionally biased region" description="Polar residues" evidence="14">
    <location>
        <begin position="475"/>
        <end position="491"/>
    </location>
</feature>
<evidence type="ECO:0000256" key="4">
    <source>
        <dbReference type="ARBA" id="ARBA00022670"/>
    </source>
</evidence>
<feature type="compositionally biased region" description="Basic residues" evidence="14">
    <location>
        <begin position="80"/>
        <end position="92"/>
    </location>
</feature>
<dbReference type="SUPFAM" id="SSF53955">
    <property type="entry name" value="Lysozyme-like"/>
    <property type="match status" value="1"/>
</dbReference>
<evidence type="ECO:0000256" key="8">
    <source>
        <dbReference type="ARBA" id="ARBA00022960"/>
    </source>
</evidence>
<dbReference type="GO" id="GO:0008658">
    <property type="term" value="F:penicillin binding"/>
    <property type="evidence" value="ECO:0007669"/>
    <property type="project" value="InterPro"/>
</dbReference>
<keyword evidence="5" id="KW-0328">Glycosyltransferase</keyword>
<dbReference type="GO" id="GO:0009002">
    <property type="term" value="F:serine-type D-Ala-D-Ala carboxypeptidase activity"/>
    <property type="evidence" value="ECO:0007669"/>
    <property type="project" value="UniProtKB-EC"/>
</dbReference>
<evidence type="ECO:0000259" key="17">
    <source>
        <dbReference type="Pfam" id="PF00912"/>
    </source>
</evidence>
<evidence type="ECO:0000256" key="14">
    <source>
        <dbReference type="SAM" id="MobiDB-lite"/>
    </source>
</evidence>
<dbReference type="InterPro" id="IPR036950">
    <property type="entry name" value="PBP_transglycosylase"/>
</dbReference>
<dbReference type="GO" id="GO:0030288">
    <property type="term" value="C:outer membrane-bounded periplasmic space"/>
    <property type="evidence" value="ECO:0007669"/>
    <property type="project" value="TreeGrafter"/>
</dbReference>
<keyword evidence="7" id="KW-0378">Hydrolase</keyword>
<dbReference type="PANTHER" id="PTHR32282">
    <property type="entry name" value="BINDING PROTEIN TRANSPEPTIDASE, PUTATIVE-RELATED"/>
    <property type="match status" value="1"/>
</dbReference>
<accession>A0A7K3WG14</accession>
<feature type="domain" description="Glycosyl transferase family 51" evidence="17">
    <location>
        <begin position="148"/>
        <end position="319"/>
    </location>
</feature>
<evidence type="ECO:0000256" key="1">
    <source>
        <dbReference type="ARBA" id="ARBA00007090"/>
    </source>
</evidence>
<keyword evidence="15" id="KW-1133">Transmembrane helix</keyword>
<comment type="catalytic activity">
    <reaction evidence="13">
        <text>[GlcNAc-(1-&gt;4)-Mur2Ac(oyl-L-Ala-gamma-D-Glu-L-Lys-D-Ala-D-Ala)](n)-di-trans,octa-cis-undecaprenyl diphosphate + beta-D-GlcNAc-(1-&gt;4)-Mur2Ac(oyl-L-Ala-gamma-D-Glu-L-Lys-D-Ala-D-Ala)-di-trans,octa-cis-undecaprenyl diphosphate = [GlcNAc-(1-&gt;4)-Mur2Ac(oyl-L-Ala-gamma-D-Glu-L-Lys-D-Ala-D-Ala)](n+1)-di-trans,octa-cis-undecaprenyl diphosphate + di-trans,octa-cis-undecaprenyl diphosphate + H(+)</text>
        <dbReference type="Rhea" id="RHEA:23708"/>
        <dbReference type="Rhea" id="RHEA-COMP:9602"/>
        <dbReference type="Rhea" id="RHEA-COMP:9603"/>
        <dbReference type="ChEBI" id="CHEBI:15378"/>
        <dbReference type="ChEBI" id="CHEBI:58405"/>
        <dbReference type="ChEBI" id="CHEBI:60033"/>
        <dbReference type="ChEBI" id="CHEBI:78435"/>
        <dbReference type="EC" id="2.4.99.28"/>
    </reaction>
</comment>
<keyword evidence="6" id="KW-0808">Transferase</keyword>
<dbReference type="Gene3D" id="3.40.710.10">
    <property type="entry name" value="DD-peptidase/beta-lactamase superfamily"/>
    <property type="match status" value="1"/>
</dbReference>
<dbReference type="EMBL" id="JAAGWK010000021">
    <property type="protein sequence ID" value="NEL55296.1"/>
    <property type="molecule type" value="Genomic_DNA"/>
</dbReference>
<comment type="caution">
    <text evidence="18">The sequence shown here is derived from an EMBL/GenBank/DDBJ whole genome shotgun (WGS) entry which is preliminary data.</text>
</comment>
<evidence type="ECO:0000256" key="5">
    <source>
        <dbReference type="ARBA" id="ARBA00022676"/>
    </source>
</evidence>
<dbReference type="Proteomes" id="UP000470470">
    <property type="component" value="Unassembled WGS sequence"/>
</dbReference>
<feature type="compositionally biased region" description="Pro residues" evidence="14">
    <location>
        <begin position="785"/>
        <end position="803"/>
    </location>
</feature>
<dbReference type="InterPro" id="IPR023346">
    <property type="entry name" value="Lysozyme-like_dom_sf"/>
</dbReference>
<keyword evidence="8" id="KW-0133">Cell shape</keyword>
<gene>
    <name evidence="18" type="ORF">G1H19_14985</name>
</gene>
<organism evidence="18 19">
    <name type="scientific">Goekera deserti</name>
    <dbReference type="NCBI Taxonomy" id="2497753"/>
    <lineage>
        <taxon>Bacteria</taxon>
        <taxon>Bacillati</taxon>
        <taxon>Actinomycetota</taxon>
        <taxon>Actinomycetes</taxon>
        <taxon>Geodermatophilales</taxon>
        <taxon>Geodermatophilaceae</taxon>
        <taxon>Goekera</taxon>
    </lineage>
</organism>
<evidence type="ECO:0000256" key="7">
    <source>
        <dbReference type="ARBA" id="ARBA00022801"/>
    </source>
</evidence>
<evidence type="ECO:0000256" key="10">
    <source>
        <dbReference type="ARBA" id="ARBA00023268"/>
    </source>
</evidence>
<evidence type="ECO:0000256" key="3">
    <source>
        <dbReference type="ARBA" id="ARBA00022645"/>
    </source>
</evidence>
<feature type="compositionally biased region" description="Low complexity" evidence="14">
    <location>
        <begin position="8"/>
        <end position="18"/>
    </location>
</feature>
<evidence type="ECO:0000256" key="12">
    <source>
        <dbReference type="ARBA" id="ARBA00034000"/>
    </source>
</evidence>
<dbReference type="GO" id="GO:0008360">
    <property type="term" value="P:regulation of cell shape"/>
    <property type="evidence" value="ECO:0007669"/>
    <property type="project" value="UniProtKB-KW"/>
</dbReference>
<comment type="similarity">
    <text evidence="2">In the N-terminal section; belongs to the glycosyltransferase 51 family.</text>
</comment>
<sequence>MPPHDETSPVGSRSGSVRRPPPDRSRPTGGGGGRSSGGRPSSGGRSSSGGRPSGGRPAASGRGGGRARTTATRTGTRPAGARKKKRPRTRKQRWMRRFKFLLGGVAGLFVLFAVFIGVVYATTEVPSLSSLQTNQSSIIYYSDGTTEMDRLGTENRTNVTIDQISEPAKYAVLAAENRSFYTDPGISFTGIVRAAWNNVTGGSTQGGSTITQQYVGLSFLDNTTSYSGKFKEIFLAVKLDNTVSKDEILQNYLNTIYYGRGAYGIEAAANTYFGVPASQLTAEQGAVLAVLIRNPTFYDPESNPEGAQDRWGLVLDGMQGEGWLTAEQRAAAVYPQVMPRVTSTLGTLPEGPEGLIVTQVQDELADVYGYERDEQQTGGLRITTTIDKPKQDAAVAAVADVMEADASNGGDTELRQALVAVDPRTGGVLAYYGGSLGTGTDYAQAQRAPGSSMKPYTLAAALEEGISVNARRDGSSPQTFPDRTQPVRNSGNAQCASCTLVQAITRSLNTTFYGLAYEVTPEKVRDVALAATGMPDIWPSGYLNGQRTLSVPTDPSLPPSPQTQSAGAAIGIGEYAMRPIDQAAGFATFANGGLRHATHFVARVTDTTGAVRVDNTTGDEGTQAVPADVANDVTFALEGVASYSKRALDGARPVASKTGTQGLNAQDNSDAWMVGYTPSISTAVWMGKDNTNDPIVNANGGIIFGSGLPGAIWQEFMDTVLDGTPEEPLPTKALIRGDTGRGVPEATTAPQTTQPRATTQAPAPTTDAPAPTAESEPTATATTEAPPPTVATPTTTVPPPAQPSVPVAPGVPPTQPGTPPGQGLPAPPTQPDR</sequence>
<dbReference type="InterPro" id="IPR001460">
    <property type="entry name" value="PCN-bd_Tpept"/>
</dbReference>
<comment type="similarity">
    <text evidence="1">In the C-terminal section; belongs to the transpeptidase family.</text>
</comment>
<reference evidence="18 19" key="1">
    <citation type="submission" date="2020-02" db="EMBL/GenBank/DDBJ databases">
        <title>The whole genome sequence of CPCC 205119.</title>
        <authorList>
            <person name="Jiang Z."/>
        </authorList>
    </citation>
    <scope>NUCLEOTIDE SEQUENCE [LARGE SCALE GENOMIC DNA]</scope>
    <source>
        <strain evidence="18 19">CPCC 205119</strain>
    </source>
</reference>